<accession>A0A9P9I9V9</accession>
<keyword evidence="1" id="KW-0472">Membrane</keyword>
<feature type="transmembrane region" description="Helical" evidence="1">
    <location>
        <begin position="114"/>
        <end position="134"/>
    </location>
</feature>
<dbReference type="Proteomes" id="UP000700596">
    <property type="component" value="Unassembled WGS sequence"/>
</dbReference>
<keyword evidence="1" id="KW-0812">Transmembrane</keyword>
<organism evidence="2 3">
    <name type="scientific">Dendryphion nanum</name>
    <dbReference type="NCBI Taxonomy" id="256645"/>
    <lineage>
        <taxon>Eukaryota</taxon>
        <taxon>Fungi</taxon>
        <taxon>Dikarya</taxon>
        <taxon>Ascomycota</taxon>
        <taxon>Pezizomycotina</taxon>
        <taxon>Dothideomycetes</taxon>
        <taxon>Pleosporomycetidae</taxon>
        <taxon>Pleosporales</taxon>
        <taxon>Torulaceae</taxon>
        <taxon>Dendryphion</taxon>
    </lineage>
</organism>
<keyword evidence="3" id="KW-1185">Reference proteome</keyword>
<evidence type="ECO:0000313" key="2">
    <source>
        <dbReference type="EMBL" id="KAH7111889.1"/>
    </source>
</evidence>
<evidence type="ECO:0000256" key="1">
    <source>
        <dbReference type="SAM" id="Phobius"/>
    </source>
</evidence>
<keyword evidence="1" id="KW-1133">Transmembrane helix</keyword>
<sequence>MNTNASIIFSTRDQVRQWDEVVKSGWPLVLKSSTWGIVVALITLLYHAVAVRLFRPYTMAVFWLYNEENRAWDADQFRVAMANANGPISAIACKPAYRTLRFGNTRQKYERMLALLWLIGAFFLAIAPFFIPVFQAKTIPVLQGIPASSHDCMLGPYFDDTSAGIRYDKLLALDMLRTADLSGFNYSGTTAASVGLPNRKDQVSLSSSCPRWAPACDQSNPMSIDIEYWLKKSELRIGNLNTSEDLDFGVLSSCYIPERRVKPLTIHENGTQYYGFLYGKSDASNYSYVTHMYTPEERFGYGYTLFSVSNSRDERDNWHPNITLDHNGDRTILFYHLGTVHNEGQSKDPLFRTQNTPAYGNMYLPVKAIVPVMCNTTYAFCSKQDCTSLNGSHAVWELVHQYEKHGQSTAMAFLALMGSNIIYPPLNFMTGSSESILAGRTLVDETVQKAPGEISSYSELTRLALAGRAMLVMSAERAASGWRRYTRDIPKAPVSMPDAVLQQCQWTLVRDAAHITTSAPAILAISMVGGLVLLLTFIGPALRLLSWKPLFIFTIRWRLRTAAHLHRTTIERGEERRFWPGSVEQEWPDGSGFVENIGLIASDGGLHAVYRDDAQLVCPERSGDEMGLTDV</sequence>
<comment type="caution">
    <text evidence="2">The sequence shown here is derived from an EMBL/GenBank/DDBJ whole genome shotgun (WGS) entry which is preliminary data.</text>
</comment>
<dbReference type="AlphaFoldDB" id="A0A9P9I9V9"/>
<dbReference type="OrthoDB" id="5015216at2759"/>
<protein>
    <submittedName>
        <fullName evidence="2">Uncharacterized protein</fullName>
    </submittedName>
</protein>
<feature type="transmembrane region" description="Helical" evidence="1">
    <location>
        <begin position="34"/>
        <end position="54"/>
    </location>
</feature>
<name>A0A9P9I9V9_9PLEO</name>
<evidence type="ECO:0000313" key="3">
    <source>
        <dbReference type="Proteomes" id="UP000700596"/>
    </source>
</evidence>
<proteinExistence type="predicted"/>
<gene>
    <name evidence="2" type="ORF">B0J11DRAFT_191629</name>
</gene>
<feature type="transmembrane region" description="Helical" evidence="1">
    <location>
        <begin position="521"/>
        <end position="542"/>
    </location>
</feature>
<reference evidence="2" key="1">
    <citation type="journal article" date="2021" name="Nat. Commun.">
        <title>Genetic determinants of endophytism in the Arabidopsis root mycobiome.</title>
        <authorList>
            <person name="Mesny F."/>
            <person name="Miyauchi S."/>
            <person name="Thiergart T."/>
            <person name="Pickel B."/>
            <person name="Atanasova L."/>
            <person name="Karlsson M."/>
            <person name="Huettel B."/>
            <person name="Barry K.W."/>
            <person name="Haridas S."/>
            <person name="Chen C."/>
            <person name="Bauer D."/>
            <person name="Andreopoulos W."/>
            <person name="Pangilinan J."/>
            <person name="LaButti K."/>
            <person name="Riley R."/>
            <person name="Lipzen A."/>
            <person name="Clum A."/>
            <person name="Drula E."/>
            <person name="Henrissat B."/>
            <person name="Kohler A."/>
            <person name="Grigoriev I.V."/>
            <person name="Martin F.M."/>
            <person name="Hacquard S."/>
        </authorList>
    </citation>
    <scope>NUCLEOTIDE SEQUENCE</scope>
    <source>
        <strain evidence="2">MPI-CAGE-CH-0243</strain>
    </source>
</reference>
<dbReference type="EMBL" id="JAGMWT010000023">
    <property type="protein sequence ID" value="KAH7111889.1"/>
    <property type="molecule type" value="Genomic_DNA"/>
</dbReference>